<proteinExistence type="predicted"/>
<evidence type="ECO:0000256" key="1">
    <source>
        <dbReference type="ARBA" id="ARBA00023015"/>
    </source>
</evidence>
<dbReference type="Gene3D" id="1.10.10.10">
    <property type="entry name" value="Winged helix-like DNA-binding domain superfamily/Winged helix DNA-binding domain"/>
    <property type="match status" value="1"/>
</dbReference>
<dbReference type="SMART" id="SM00421">
    <property type="entry name" value="HTH_LUXR"/>
    <property type="match status" value="1"/>
</dbReference>
<protein>
    <submittedName>
        <fullName evidence="5">Helix-turn-helix transcriptional regulator</fullName>
    </submittedName>
</protein>
<evidence type="ECO:0000256" key="3">
    <source>
        <dbReference type="ARBA" id="ARBA00023163"/>
    </source>
</evidence>
<keyword evidence="3" id="KW-0804">Transcription</keyword>
<dbReference type="SUPFAM" id="SSF46894">
    <property type="entry name" value="C-terminal effector domain of the bipartite response regulators"/>
    <property type="match status" value="1"/>
</dbReference>
<dbReference type="InterPro" id="IPR036388">
    <property type="entry name" value="WH-like_DNA-bd_sf"/>
</dbReference>
<evidence type="ECO:0000256" key="2">
    <source>
        <dbReference type="ARBA" id="ARBA00023125"/>
    </source>
</evidence>
<gene>
    <name evidence="5" type="ORF">OUY18_01645</name>
</gene>
<evidence type="ECO:0000313" key="5">
    <source>
        <dbReference type="EMBL" id="MCY1712959.1"/>
    </source>
</evidence>
<accession>A0ABT4BPZ5</accession>
<keyword evidence="6" id="KW-1185">Reference proteome</keyword>
<dbReference type="PANTHER" id="PTHR44688:SF16">
    <property type="entry name" value="DNA-BINDING TRANSCRIPTIONAL ACTIVATOR DEVR_DOSR"/>
    <property type="match status" value="1"/>
</dbReference>
<comment type="caution">
    <text evidence="5">The sequence shown here is derived from an EMBL/GenBank/DDBJ whole genome shotgun (WGS) entry which is preliminary data.</text>
</comment>
<reference evidence="5 6" key="1">
    <citation type="submission" date="2022-11" db="EMBL/GenBank/DDBJ databases">
        <authorList>
            <person name="Caiyu Z."/>
        </authorList>
    </citation>
    <scope>NUCLEOTIDE SEQUENCE [LARGE SCALE GENOMIC DNA]</scope>
    <source>
        <strain evidence="5 6">YR-4</strain>
    </source>
</reference>
<sequence length="259" mass="30186">MVELNHEEWCQINTIVANIYSCDNLVALRGDFLERIRNLVTYQKAFFDLGDNKGDNHIFFDPIAIGMSDSNLDDYYHHFESLDYAVWALSQNEPIVYRDTDLLPDKLRERSLFCNEWLKPMDVFYCGGSSIIESGTLFGSVTFMRNKKTGDFTDHDLEIFRILNDHLCRRFRQIFPNGISYKASNSPENDMMSKYRLTQREYEILQLLNAGMHNSEISARLFISENTTKKHVAHIFEKLNVSNRSQLVRVVCERSNPSV</sequence>
<feature type="domain" description="HTH luxR-type" evidence="4">
    <location>
        <begin position="190"/>
        <end position="255"/>
    </location>
</feature>
<dbReference type="PANTHER" id="PTHR44688">
    <property type="entry name" value="DNA-BINDING TRANSCRIPTIONAL ACTIVATOR DEVR_DOSR"/>
    <property type="match status" value="1"/>
</dbReference>
<dbReference type="PROSITE" id="PS50043">
    <property type="entry name" value="HTH_LUXR_2"/>
    <property type="match status" value="1"/>
</dbReference>
<dbReference type="RefSeq" id="WP_268056971.1">
    <property type="nucleotide sequence ID" value="NZ_JAPOHA010000002.1"/>
</dbReference>
<dbReference type="SUPFAM" id="SSF55781">
    <property type="entry name" value="GAF domain-like"/>
    <property type="match status" value="1"/>
</dbReference>
<keyword evidence="2" id="KW-0238">DNA-binding</keyword>
<dbReference type="PRINTS" id="PR00038">
    <property type="entry name" value="HTHLUXR"/>
</dbReference>
<dbReference type="CDD" id="cd06170">
    <property type="entry name" value="LuxR_C_like"/>
    <property type="match status" value="1"/>
</dbReference>
<dbReference type="InterPro" id="IPR016032">
    <property type="entry name" value="Sig_transdc_resp-reg_C-effctor"/>
</dbReference>
<dbReference type="Pfam" id="PF00196">
    <property type="entry name" value="GerE"/>
    <property type="match status" value="1"/>
</dbReference>
<organism evidence="5 6">
    <name type="scientific">Caproiciproducens galactitolivorans</name>
    <dbReference type="NCBI Taxonomy" id="642589"/>
    <lineage>
        <taxon>Bacteria</taxon>
        <taxon>Bacillati</taxon>
        <taxon>Bacillota</taxon>
        <taxon>Clostridia</taxon>
        <taxon>Eubacteriales</taxon>
        <taxon>Acutalibacteraceae</taxon>
        <taxon>Caproiciproducens</taxon>
    </lineage>
</organism>
<dbReference type="EMBL" id="JAPOHA010000002">
    <property type="protein sequence ID" value="MCY1712959.1"/>
    <property type="molecule type" value="Genomic_DNA"/>
</dbReference>
<evidence type="ECO:0000259" key="4">
    <source>
        <dbReference type="PROSITE" id="PS50043"/>
    </source>
</evidence>
<keyword evidence="1" id="KW-0805">Transcription regulation</keyword>
<dbReference type="Proteomes" id="UP001082703">
    <property type="component" value="Unassembled WGS sequence"/>
</dbReference>
<evidence type="ECO:0000313" key="6">
    <source>
        <dbReference type="Proteomes" id="UP001082703"/>
    </source>
</evidence>
<name>A0ABT4BPZ5_9FIRM</name>
<dbReference type="InterPro" id="IPR000792">
    <property type="entry name" value="Tscrpt_reg_LuxR_C"/>
</dbReference>